<dbReference type="STRING" id="240302.BN982_01826"/>
<comment type="similarity">
    <text evidence="1">Belongs to the DnaB/DnaD family.</text>
</comment>
<dbReference type="Gene3D" id="1.10.10.630">
    <property type="entry name" value="DnaD domain-like"/>
    <property type="match status" value="1"/>
</dbReference>
<dbReference type="AlphaFoldDB" id="A0A1I3VWU4"/>
<protein>
    <submittedName>
        <fullName evidence="5">DNA replication protein</fullName>
    </submittedName>
</protein>
<feature type="domain" description="DnaD N-terminal" evidence="4">
    <location>
        <begin position="17"/>
        <end position="115"/>
    </location>
</feature>
<evidence type="ECO:0000313" key="6">
    <source>
        <dbReference type="Proteomes" id="UP000183557"/>
    </source>
</evidence>
<gene>
    <name evidence="5" type="ORF">SAMN04487936_10674</name>
</gene>
<evidence type="ECO:0000313" key="5">
    <source>
        <dbReference type="EMBL" id="SFJ99705.1"/>
    </source>
</evidence>
<dbReference type="OrthoDB" id="9770238at2"/>
<dbReference type="SUPFAM" id="SSF158499">
    <property type="entry name" value="DnaD domain-like"/>
    <property type="match status" value="1"/>
</dbReference>
<evidence type="ECO:0000256" key="1">
    <source>
        <dbReference type="ARBA" id="ARBA00093462"/>
    </source>
</evidence>
<sequence>MAKYQSFQDILDNQMVVPKQLLLNYNNLKINETELVVLLQIHRFRTEGNGFPTPEELADHLSISAQECSRVLRSLIQKRLMTIEQDHNENRVLNESYSLEPLWEKLFTVLSSKPNNEKSFDENIFPLFEQEFGRPLSPFEIETINIWLDEEEQSPALIKAALREAVLMSKLNFKYIDRILREWKRKGVRTVEQAREQGKQFRQGQQAPRVQKQENKKRDISLYYNWLEEDS</sequence>
<reference evidence="6" key="1">
    <citation type="submission" date="2016-10" db="EMBL/GenBank/DDBJ databases">
        <authorList>
            <person name="Varghese N."/>
            <person name="Submissions S."/>
        </authorList>
    </citation>
    <scope>NUCLEOTIDE SEQUENCE [LARGE SCALE GENOMIC DNA]</scope>
    <source>
        <strain evidence="6">CGMCC 1.3704</strain>
    </source>
</reference>
<dbReference type="Pfam" id="PF07261">
    <property type="entry name" value="DnaB_2"/>
    <property type="match status" value="1"/>
</dbReference>
<evidence type="ECO:0000259" key="4">
    <source>
        <dbReference type="Pfam" id="PF21984"/>
    </source>
</evidence>
<organism evidence="5 6">
    <name type="scientific">Halobacillus dabanensis</name>
    <dbReference type="NCBI Taxonomy" id="240302"/>
    <lineage>
        <taxon>Bacteria</taxon>
        <taxon>Bacillati</taxon>
        <taxon>Bacillota</taxon>
        <taxon>Bacilli</taxon>
        <taxon>Bacillales</taxon>
        <taxon>Bacillaceae</taxon>
        <taxon>Halobacillus</taxon>
    </lineage>
</organism>
<feature type="domain" description="DnaB/C C-terminal" evidence="3">
    <location>
        <begin position="127"/>
        <end position="197"/>
    </location>
</feature>
<dbReference type="NCBIfam" id="TIGR01446">
    <property type="entry name" value="DnaD_dom"/>
    <property type="match status" value="1"/>
</dbReference>
<dbReference type="InterPro" id="IPR053843">
    <property type="entry name" value="DnaD_N"/>
</dbReference>
<accession>A0A1I3VWU4</accession>
<proteinExistence type="inferred from homology"/>
<dbReference type="Pfam" id="PF21984">
    <property type="entry name" value="DnaD_N"/>
    <property type="match status" value="1"/>
</dbReference>
<dbReference type="PANTHER" id="PTHR37293">
    <property type="entry name" value="PHAGE REPLICATION PROTEIN-RELATED"/>
    <property type="match status" value="1"/>
</dbReference>
<dbReference type="SUPFAM" id="SSF46785">
    <property type="entry name" value="Winged helix' DNA-binding domain"/>
    <property type="match status" value="1"/>
</dbReference>
<evidence type="ECO:0000259" key="3">
    <source>
        <dbReference type="Pfam" id="PF07261"/>
    </source>
</evidence>
<dbReference type="InterPro" id="IPR053162">
    <property type="entry name" value="DnaD"/>
</dbReference>
<dbReference type="Proteomes" id="UP000183557">
    <property type="component" value="Unassembled WGS sequence"/>
</dbReference>
<dbReference type="RefSeq" id="WP_075036691.1">
    <property type="nucleotide sequence ID" value="NZ_FOSB01000006.1"/>
</dbReference>
<name>A0A1I3VWU4_HALDA</name>
<dbReference type="InterPro" id="IPR006343">
    <property type="entry name" value="DnaB/C_C"/>
</dbReference>
<dbReference type="InterPro" id="IPR036388">
    <property type="entry name" value="WH-like_DNA-bd_sf"/>
</dbReference>
<feature type="region of interest" description="Disordered" evidence="2">
    <location>
        <begin position="194"/>
        <end position="216"/>
    </location>
</feature>
<dbReference type="EMBL" id="FOSB01000006">
    <property type="protein sequence ID" value="SFJ99705.1"/>
    <property type="molecule type" value="Genomic_DNA"/>
</dbReference>
<evidence type="ECO:0000256" key="2">
    <source>
        <dbReference type="SAM" id="MobiDB-lite"/>
    </source>
</evidence>
<dbReference type="PANTHER" id="PTHR37293:SF6">
    <property type="entry name" value="DNA REPLICATION PROTEIN DNAD"/>
    <property type="match status" value="1"/>
</dbReference>
<keyword evidence="6" id="KW-1185">Reference proteome</keyword>
<dbReference type="InterPro" id="IPR036390">
    <property type="entry name" value="WH_DNA-bd_sf"/>
</dbReference>
<dbReference type="Gene3D" id="1.10.10.10">
    <property type="entry name" value="Winged helix-like DNA-binding domain superfamily/Winged helix DNA-binding domain"/>
    <property type="match status" value="1"/>
</dbReference>
<dbReference type="InterPro" id="IPR034829">
    <property type="entry name" value="DnaD-like_sf"/>
</dbReference>